<dbReference type="EMBL" id="FOGM01000001">
    <property type="protein sequence ID" value="SER09810.1"/>
    <property type="molecule type" value="Genomic_DNA"/>
</dbReference>
<organism evidence="2 3">
    <name type="scientific">Streptococcus gallolyticus</name>
    <dbReference type="NCBI Taxonomy" id="315405"/>
    <lineage>
        <taxon>Bacteria</taxon>
        <taxon>Bacillati</taxon>
        <taxon>Bacillota</taxon>
        <taxon>Bacilli</taxon>
        <taxon>Lactobacillales</taxon>
        <taxon>Streptococcaceae</taxon>
        <taxon>Streptococcus</taxon>
    </lineage>
</organism>
<evidence type="ECO:0000313" key="2">
    <source>
        <dbReference type="EMBL" id="SER09810.1"/>
    </source>
</evidence>
<keyword evidence="1" id="KW-1133">Transmembrane helix</keyword>
<reference evidence="2 3" key="1">
    <citation type="submission" date="2016-10" db="EMBL/GenBank/DDBJ databases">
        <authorList>
            <person name="de Groot N.N."/>
        </authorList>
    </citation>
    <scope>NUCLEOTIDE SEQUENCE [LARGE SCALE GENOMIC DNA]</scope>
    <source>
        <strain evidence="2 3">VTM2R47</strain>
    </source>
</reference>
<evidence type="ECO:0000256" key="1">
    <source>
        <dbReference type="SAM" id="Phobius"/>
    </source>
</evidence>
<evidence type="ECO:0000313" key="3">
    <source>
        <dbReference type="Proteomes" id="UP000182712"/>
    </source>
</evidence>
<sequence length="54" mass="6449">MSPLIIFNISFAMVFYATFVIRYYRKEPWLLDLILFVMNATVALYPILKHFGLF</sequence>
<dbReference type="Proteomes" id="UP000182712">
    <property type="component" value="Unassembled WGS sequence"/>
</dbReference>
<gene>
    <name evidence="2" type="ORF">SAMN04487840_10169</name>
</gene>
<name>A0A1H9LEK2_9STRE</name>
<dbReference type="AlphaFoldDB" id="A0A1H9LEK2"/>
<accession>A0A1H9LEK2</accession>
<keyword evidence="1" id="KW-0812">Transmembrane</keyword>
<protein>
    <submittedName>
        <fullName evidence="2">Uncharacterized protein</fullName>
    </submittedName>
</protein>
<keyword evidence="1" id="KW-0472">Membrane</keyword>
<feature type="transmembrane region" description="Helical" evidence="1">
    <location>
        <begin position="29"/>
        <end position="48"/>
    </location>
</feature>
<proteinExistence type="predicted"/>
<feature type="transmembrane region" description="Helical" evidence="1">
    <location>
        <begin position="6"/>
        <end position="24"/>
    </location>
</feature>
<dbReference type="RefSeq" id="WP_177159384.1">
    <property type="nucleotide sequence ID" value="NZ_FOGM01000001.1"/>
</dbReference>